<dbReference type="AlphaFoldDB" id="A0A8D5APB5"/>
<feature type="domain" description="Transglutaminase-like" evidence="2">
    <location>
        <begin position="397"/>
        <end position="468"/>
    </location>
</feature>
<organism evidence="3 4">
    <name type="scientific">Methylogaea oryzae</name>
    <dbReference type="NCBI Taxonomy" id="1295382"/>
    <lineage>
        <taxon>Bacteria</taxon>
        <taxon>Pseudomonadati</taxon>
        <taxon>Pseudomonadota</taxon>
        <taxon>Gammaproteobacteria</taxon>
        <taxon>Methylococcales</taxon>
        <taxon>Methylococcaceae</taxon>
        <taxon>Methylogaea</taxon>
    </lineage>
</organism>
<dbReference type="InterPro" id="IPR002931">
    <property type="entry name" value="Transglutaminase-like"/>
</dbReference>
<name>A0A8D5APB5_9GAMM</name>
<evidence type="ECO:0000313" key="3">
    <source>
        <dbReference type="EMBL" id="BBL72885.1"/>
    </source>
</evidence>
<feature type="transmembrane region" description="Helical" evidence="1">
    <location>
        <begin position="106"/>
        <end position="124"/>
    </location>
</feature>
<reference evidence="3" key="1">
    <citation type="submission" date="2019-06" db="EMBL/GenBank/DDBJ databases">
        <title>Complete genome sequence of Methylogaea oryzae strain JCM16910.</title>
        <authorList>
            <person name="Asakawa S."/>
        </authorList>
    </citation>
    <scope>NUCLEOTIDE SEQUENCE</scope>
    <source>
        <strain evidence="3">E10</strain>
    </source>
</reference>
<keyword evidence="4" id="KW-1185">Reference proteome</keyword>
<dbReference type="InterPro" id="IPR025403">
    <property type="entry name" value="TgpA-like_C"/>
</dbReference>
<dbReference type="Pfam" id="PF11992">
    <property type="entry name" value="TgpA_N"/>
    <property type="match status" value="1"/>
</dbReference>
<dbReference type="Pfam" id="PF13559">
    <property type="entry name" value="DUF4129"/>
    <property type="match status" value="1"/>
</dbReference>
<dbReference type="PANTHER" id="PTHR42736:SF1">
    <property type="entry name" value="PROTEIN-GLUTAMINE GAMMA-GLUTAMYLTRANSFERASE"/>
    <property type="match status" value="1"/>
</dbReference>
<dbReference type="KEGG" id="moz:MoryE10_34910"/>
<dbReference type="InterPro" id="IPR052901">
    <property type="entry name" value="Bact_TGase-like"/>
</dbReference>
<dbReference type="Pfam" id="PF01841">
    <property type="entry name" value="Transglut_core"/>
    <property type="match status" value="1"/>
</dbReference>
<evidence type="ECO:0000259" key="2">
    <source>
        <dbReference type="SMART" id="SM00460"/>
    </source>
</evidence>
<dbReference type="RefSeq" id="WP_221047814.1">
    <property type="nucleotide sequence ID" value="NZ_AP019782.1"/>
</dbReference>
<evidence type="ECO:0000313" key="4">
    <source>
        <dbReference type="Proteomes" id="UP000824988"/>
    </source>
</evidence>
<dbReference type="InterPro" id="IPR021878">
    <property type="entry name" value="TgpA_N"/>
</dbReference>
<evidence type="ECO:0000256" key="1">
    <source>
        <dbReference type="SAM" id="Phobius"/>
    </source>
</evidence>
<keyword evidence="1" id="KW-1133">Transmembrane helix</keyword>
<protein>
    <submittedName>
        <fullName evidence="3">Transglutaminase</fullName>
    </submittedName>
</protein>
<feature type="transmembrane region" description="Helical" evidence="1">
    <location>
        <begin position="130"/>
        <end position="151"/>
    </location>
</feature>
<keyword evidence="1" id="KW-0812">Transmembrane</keyword>
<gene>
    <name evidence="3" type="ORF">MoryE10_34910</name>
</gene>
<dbReference type="SMART" id="SM00460">
    <property type="entry name" value="TGc"/>
    <property type="match status" value="1"/>
</dbReference>
<sequence length="651" mass="72331">MNEPKRIPPASQMRELIAALALAGLPHAANLAYGPVALFYLMLAYRYLAIDRPALLPGKKLLISAALAAAAMVWQQSGGIFGKSAGSALLLAGVGLKLLEMHDRRDWYVVVAAAYLLALTQFLFSQAIPMAAYLVAVVVMLTAVLIGMHCGKAAVPLPLRLRQSAALAAQALPLAALLFVLAPRLPGPLWNLPQDKTATSGLSDRLEPGSINQLGLSDAVAFRVNFNGAPPPQNRLYWRGPVFWWTDGRRWEMRELPPLSNAAAAYSGTAVDYSVVLEPHGRNWLLALDLPQQFPADGHLSGDFVLLAKNPVNDRRLLRLRSYTDFRYPELSAAEKRLGLQLPKESSEALHRLVAQWREGRDDAQVVRQALAYFHDNDFHYTLHPPLLTERPVERFLLETRRGFCEHYATSFAVLMRLAGIPARVVTGYQGGLWNDVGEFLEVRQSDAHAWAEVWLNGSGWVRVDPTAAVAPERVERPVVAEVVSVDGGRGVESDSNGFSLAPWVLPAKTLWANVDHGWHRWVLGYDHNAREKALQWLNGGHWPKTLGWLSLALLGVSAPFAWSLWRSERLQTRDPALRSYQRFCKKLDRLGLPRRSSEGPQAYAARIARHLPRLASQAHEITDIYLRLRYGGESGSGLLEALRIKVRRLK</sequence>
<feature type="transmembrane region" description="Helical" evidence="1">
    <location>
        <begin position="16"/>
        <end position="42"/>
    </location>
</feature>
<keyword evidence="1" id="KW-0472">Membrane</keyword>
<accession>A0A8D5APB5</accession>
<dbReference type="PANTHER" id="PTHR42736">
    <property type="entry name" value="PROTEIN-GLUTAMINE GAMMA-GLUTAMYLTRANSFERASE"/>
    <property type="match status" value="1"/>
</dbReference>
<dbReference type="EMBL" id="AP019782">
    <property type="protein sequence ID" value="BBL72885.1"/>
    <property type="molecule type" value="Genomic_DNA"/>
</dbReference>
<proteinExistence type="predicted"/>
<dbReference type="Proteomes" id="UP000824988">
    <property type="component" value="Chromosome"/>
</dbReference>
<feature type="transmembrane region" description="Helical" evidence="1">
    <location>
        <begin position="163"/>
        <end position="182"/>
    </location>
</feature>